<dbReference type="InterPro" id="IPR036188">
    <property type="entry name" value="FAD/NAD-bd_sf"/>
</dbReference>
<dbReference type="Pfam" id="PF13450">
    <property type="entry name" value="NAD_binding_8"/>
    <property type="match status" value="1"/>
</dbReference>
<proteinExistence type="predicted"/>
<evidence type="ECO:0000313" key="2">
    <source>
        <dbReference type="Proteomes" id="UP001260980"/>
    </source>
</evidence>
<keyword evidence="2" id="KW-1185">Reference proteome</keyword>
<accession>A0ABU3RNJ7</accession>
<dbReference type="EMBL" id="JAWCUD010000016">
    <property type="protein sequence ID" value="MDU0205856.1"/>
    <property type="molecule type" value="Genomic_DNA"/>
</dbReference>
<dbReference type="Proteomes" id="UP001260980">
    <property type="component" value="Unassembled WGS sequence"/>
</dbReference>
<dbReference type="Gene3D" id="3.50.50.60">
    <property type="entry name" value="FAD/NAD(P)-binding domain"/>
    <property type="match status" value="1"/>
</dbReference>
<dbReference type="RefSeq" id="WP_315955729.1">
    <property type="nucleotide sequence ID" value="NZ_JAWCUD010000016.1"/>
</dbReference>
<gene>
    <name evidence="1" type="ORF">RQP52_32740</name>
</gene>
<dbReference type="PANTHER" id="PTHR21197">
    <property type="entry name" value="UDP-GALACTOPYRANOSE MUTASE"/>
    <property type="match status" value="1"/>
</dbReference>
<dbReference type="SUPFAM" id="SSF51905">
    <property type="entry name" value="FAD/NAD(P)-binding domain"/>
    <property type="match status" value="1"/>
</dbReference>
<comment type="caution">
    <text evidence="1">The sequence shown here is derived from an EMBL/GenBank/DDBJ whole genome shotgun (WGS) entry which is preliminary data.</text>
</comment>
<dbReference type="PANTHER" id="PTHR21197:SF0">
    <property type="entry name" value="UDP-GALACTOPYRANOSE MUTASE"/>
    <property type="match status" value="1"/>
</dbReference>
<protein>
    <submittedName>
        <fullName evidence="1">NAD(P)-binding protein</fullName>
    </submittedName>
</protein>
<organism evidence="1 2">
    <name type="scientific">Paenibacillus violae</name>
    <dbReference type="NCBI Taxonomy" id="3077234"/>
    <lineage>
        <taxon>Bacteria</taxon>
        <taxon>Bacillati</taxon>
        <taxon>Bacillota</taxon>
        <taxon>Bacilli</taxon>
        <taxon>Bacillales</taxon>
        <taxon>Paenibacillaceae</taxon>
        <taxon>Paenibacillus</taxon>
    </lineage>
</organism>
<sequence>MSMYIIGAGVTGLAFASALGRGKVLESAPELGGKASSYHVHTAVGKFTFDIGGHWFHLQNAPKVMQLLDDLPLEKHVRQAFVYWDNKWFDFPIQQSYKAHPDHRLVDQIEYELTAITSEAATKSRGYLNYSDMLLHSYGPTLFECFFRDYNVKMFGVPNLSQIQIGQYEEVRNVRTNQSIEGYNHYFYYPRGELGASAIPLHLAQNKQIHFNSHVQSINLHKQTITINNQASPWKTIVSTMPLPKLIDMITDVDRDIVYLSQQLQSSKGLILNLGVKRNPMHVNKSWVYIPDLKYRFYRIGFYSNVESKMAPEGYSSMYVECSPLYFQNQKEALNLVPHVIKDLMDIGMIEDERDIITLRPIYLEHNYCLPNSKVTAHIQSYLRRHGIYSIGRYGSWHWSSQHEDMQQAITLAEELDAVSNFRDMLGVR</sequence>
<evidence type="ECO:0000313" key="1">
    <source>
        <dbReference type="EMBL" id="MDU0205856.1"/>
    </source>
</evidence>
<reference evidence="1 2" key="1">
    <citation type="submission" date="2023-10" db="EMBL/GenBank/DDBJ databases">
        <title>Paenibacillus strain PFR10 Genome sequencing and assembly.</title>
        <authorList>
            <person name="Kim I."/>
        </authorList>
    </citation>
    <scope>NUCLEOTIDE SEQUENCE [LARGE SCALE GENOMIC DNA]</scope>
    <source>
        <strain evidence="1 2">PFR10</strain>
    </source>
</reference>
<name>A0ABU3RNJ7_9BACL</name>